<dbReference type="PANTHER" id="PTHR46268:SF23">
    <property type="entry name" value="UNIVERSAL STRESS PROTEIN A-RELATED"/>
    <property type="match status" value="1"/>
</dbReference>
<dbReference type="InterPro" id="IPR006016">
    <property type="entry name" value="UspA"/>
</dbReference>
<dbReference type="InterPro" id="IPR006015">
    <property type="entry name" value="Universal_stress_UspA"/>
</dbReference>
<evidence type="ECO:0000256" key="4">
    <source>
        <dbReference type="ARBA" id="ARBA00022490"/>
    </source>
</evidence>
<evidence type="ECO:0000313" key="8">
    <source>
        <dbReference type="Proteomes" id="UP000316416"/>
    </source>
</evidence>
<organism evidence="7 8">
    <name type="scientific">Shewanella eurypsychrophilus</name>
    <dbReference type="NCBI Taxonomy" id="2593656"/>
    <lineage>
        <taxon>Bacteria</taxon>
        <taxon>Pseudomonadati</taxon>
        <taxon>Pseudomonadota</taxon>
        <taxon>Gammaproteobacteria</taxon>
        <taxon>Alteromonadales</taxon>
        <taxon>Shewanellaceae</taxon>
        <taxon>Shewanella</taxon>
    </lineage>
</organism>
<protein>
    <recommendedName>
        <fullName evidence="5">Universal stress protein</fullName>
    </recommendedName>
</protein>
<keyword evidence="4 5" id="KW-0963">Cytoplasm</keyword>
<evidence type="ECO:0000313" key="7">
    <source>
        <dbReference type="EMBL" id="QPG58850.1"/>
    </source>
</evidence>
<dbReference type="Pfam" id="PF00582">
    <property type="entry name" value="Usp"/>
    <property type="match status" value="1"/>
</dbReference>
<proteinExistence type="inferred from homology"/>
<accession>A0ABX6V874</accession>
<dbReference type="RefSeq" id="WP_142874470.1">
    <property type="nucleotide sequence ID" value="NZ_CP045503.2"/>
</dbReference>
<dbReference type="EMBL" id="CP045503">
    <property type="protein sequence ID" value="QPG58850.1"/>
    <property type="molecule type" value="Genomic_DNA"/>
</dbReference>
<evidence type="ECO:0000256" key="1">
    <source>
        <dbReference type="ARBA" id="ARBA00004496"/>
    </source>
</evidence>
<dbReference type="Gene3D" id="3.40.50.620">
    <property type="entry name" value="HUPs"/>
    <property type="match status" value="1"/>
</dbReference>
<dbReference type="SUPFAM" id="SSF52402">
    <property type="entry name" value="Adenine nucleotide alpha hydrolases-like"/>
    <property type="match status" value="1"/>
</dbReference>
<dbReference type="PIRSF" id="PIRSF006276">
    <property type="entry name" value="UspA"/>
    <property type="match status" value="1"/>
</dbReference>
<evidence type="ECO:0000256" key="2">
    <source>
        <dbReference type="ARBA" id="ARBA00008791"/>
    </source>
</evidence>
<dbReference type="PANTHER" id="PTHR46268">
    <property type="entry name" value="STRESS RESPONSE PROTEIN NHAX"/>
    <property type="match status" value="1"/>
</dbReference>
<comment type="similarity">
    <text evidence="2 5">Belongs to the universal stress protein A family.</text>
</comment>
<keyword evidence="8" id="KW-1185">Reference proteome</keyword>
<dbReference type="Proteomes" id="UP000316416">
    <property type="component" value="Chromosome"/>
</dbReference>
<feature type="domain" description="UspA" evidence="6">
    <location>
        <begin position="3"/>
        <end position="146"/>
    </location>
</feature>
<comment type="subcellular location">
    <subcellularLocation>
        <location evidence="1 5">Cytoplasm</location>
    </subcellularLocation>
</comment>
<evidence type="ECO:0000256" key="5">
    <source>
        <dbReference type="PIRNR" id="PIRNR006276"/>
    </source>
</evidence>
<evidence type="ECO:0000256" key="3">
    <source>
        <dbReference type="ARBA" id="ARBA00011738"/>
    </source>
</evidence>
<evidence type="ECO:0000259" key="6">
    <source>
        <dbReference type="Pfam" id="PF00582"/>
    </source>
</evidence>
<gene>
    <name evidence="7" type="ORF">FM038_016560</name>
</gene>
<reference evidence="7" key="1">
    <citation type="submission" date="2021-07" db="EMBL/GenBank/DDBJ databases">
        <title>Shewanella sp. YLB-07 whole genome sequence.</title>
        <authorList>
            <person name="Yu L."/>
        </authorList>
    </citation>
    <scope>NUCLEOTIDE SEQUENCE</scope>
    <source>
        <strain evidence="7">YLB-08</strain>
    </source>
</reference>
<comment type="subunit">
    <text evidence="3">Homodimer.</text>
</comment>
<name>A0ABX6V874_9GAMM</name>
<dbReference type="InterPro" id="IPR014729">
    <property type="entry name" value="Rossmann-like_a/b/a_fold"/>
</dbReference>
<sequence length="149" mass="17110">MSYKHILLSVALNKDSYKTLEKAADLAKLNNAKLSLIHIDLDIPHTYEGMLGSDYKEQESIVREESITSMKRLIDSLDIDVAHHYPIQKQVINAGDLDNEILDYIDKHDIDLLIMGHHKSNFLSQFFISPTEPVIRNMPCDLMFIKLDN</sequence>